<organism evidence="3 4">
    <name type="scientific">Phyllotreta striolata</name>
    <name type="common">Striped flea beetle</name>
    <name type="synonym">Crioceris striolata</name>
    <dbReference type="NCBI Taxonomy" id="444603"/>
    <lineage>
        <taxon>Eukaryota</taxon>
        <taxon>Metazoa</taxon>
        <taxon>Ecdysozoa</taxon>
        <taxon>Arthropoda</taxon>
        <taxon>Hexapoda</taxon>
        <taxon>Insecta</taxon>
        <taxon>Pterygota</taxon>
        <taxon>Neoptera</taxon>
        <taxon>Endopterygota</taxon>
        <taxon>Coleoptera</taxon>
        <taxon>Polyphaga</taxon>
        <taxon>Cucujiformia</taxon>
        <taxon>Chrysomeloidea</taxon>
        <taxon>Chrysomelidae</taxon>
        <taxon>Galerucinae</taxon>
        <taxon>Alticini</taxon>
        <taxon>Phyllotreta</taxon>
    </lineage>
</organism>
<dbReference type="Proteomes" id="UP001153712">
    <property type="component" value="Chromosome 9"/>
</dbReference>
<evidence type="ECO:0000256" key="2">
    <source>
        <dbReference type="SAM" id="Phobius"/>
    </source>
</evidence>
<keyword evidence="4" id="KW-1185">Reference proteome</keyword>
<keyword evidence="2" id="KW-0472">Membrane</keyword>
<keyword evidence="2" id="KW-1133">Transmembrane helix</keyword>
<feature type="compositionally biased region" description="Low complexity" evidence="1">
    <location>
        <begin position="80"/>
        <end position="93"/>
    </location>
</feature>
<evidence type="ECO:0000313" key="3">
    <source>
        <dbReference type="EMBL" id="CAG9865211.1"/>
    </source>
</evidence>
<feature type="transmembrane region" description="Helical" evidence="2">
    <location>
        <begin position="189"/>
        <end position="211"/>
    </location>
</feature>
<evidence type="ECO:0000313" key="4">
    <source>
        <dbReference type="Proteomes" id="UP001153712"/>
    </source>
</evidence>
<feature type="region of interest" description="Disordered" evidence="1">
    <location>
        <begin position="78"/>
        <end position="118"/>
    </location>
</feature>
<keyword evidence="2" id="KW-0812">Transmembrane</keyword>
<dbReference type="EMBL" id="OU900102">
    <property type="protein sequence ID" value="CAG9865211.1"/>
    <property type="molecule type" value="Genomic_DNA"/>
</dbReference>
<evidence type="ECO:0000256" key="1">
    <source>
        <dbReference type="SAM" id="MobiDB-lite"/>
    </source>
</evidence>
<accession>A0A9N9XU19</accession>
<dbReference type="AlphaFoldDB" id="A0A9N9XU19"/>
<sequence length="220" mass="24581">MTFTVSCFKNRSLINACLAYLRWIPARSKSKNFRVRASGNAASKRTFQRRERQFPKCQDGQNADIGCISTTNFADETRESASTATTGATETARQSVVLGEGPRHKPDSHRPVIPPFGPSRAVPPPTDVSLDRSLVFQPTYWILHFSSVVVVSYQFISVSEAGWDGRVLVNSVRLKVSFFHHFSHIACRLGIFNSIVSIAIVCIKIVVAYSIDVNKKFWNL</sequence>
<name>A0A9N9XU19_PHYSR</name>
<feature type="compositionally biased region" description="Basic and acidic residues" evidence="1">
    <location>
        <begin position="101"/>
        <end position="110"/>
    </location>
</feature>
<reference evidence="3" key="1">
    <citation type="submission" date="2022-01" db="EMBL/GenBank/DDBJ databases">
        <authorList>
            <person name="King R."/>
        </authorList>
    </citation>
    <scope>NUCLEOTIDE SEQUENCE</scope>
</reference>
<protein>
    <submittedName>
        <fullName evidence="3">Uncharacterized protein</fullName>
    </submittedName>
</protein>
<gene>
    <name evidence="3" type="ORF">PHYEVI_LOCUS11453</name>
</gene>
<proteinExistence type="predicted"/>